<dbReference type="PANTHER" id="PTHR42643">
    <property type="entry name" value="IONOTROPIC RECEPTOR 20A-RELATED"/>
    <property type="match status" value="1"/>
</dbReference>
<feature type="transmembrane region" description="Helical" evidence="9">
    <location>
        <begin position="55"/>
        <end position="76"/>
    </location>
</feature>
<accession>E9GE74</accession>
<dbReference type="GO" id="GO:0015276">
    <property type="term" value="F:ligand-gated monoatomic ion channel activity"/>
    <property type="evidence" value="ECO:0007669"/>
    <property type="project" value="InterPro"/>
</dbReference>
<dbReference type="PhylomeDB" id="E9GE74"/>
<protein>
    <recommendedName>
        <fullName evidence="10">Ionotropic glutamate receptor C-terminal domain-containing protein</fullName>
    </recommendedName>
</protein>
<evidence type="ECO:0000256" key="5">
    <source>
        <dbReference type="ARBA" id="ARBA00022989"/>
    </source>
</evidence>
<evidence type="ECO:0000259" key="10">
    <source>
        <dbReference type="Pfam" id="PF00060"/>
    </source>
</evidence>
<evidence type="ECO:0000256" key="3">
    <source>
        <dbReference type="ARBA" id="ARBA00022475"/>
    </source>
</evidence>
<dbReference type="InterPro" id="IPR001320">
    <property type="entry name" value="Iontro_rcpt_C"/>
</dbReference>
<evidence type="ECO:0000256" key="7">
    <source>
        <dbReference type="ARBA" id="ARBA00023170"/>
    </source>
</evidence>
<keyword evidence="7" id="KW-0675">Receptor</keyword>
<evidence type="ECO:0000256" key="2">
    <source>
        <dbReference type="ARBA" id="ARBA00008685"/>
    </source>
</evidence>
<reference evidence="11 12" key="1">
    <citation type="journal article" date="2011" name="Science">
        <title>The ecoresponsive genome of Daphnia pulex.</title>
        <authorList>
            <person name="Colbourne J.K."/>
            <person name="Pfrender M.E."/>
            <person name="Gilbert D."/>
            <person name="Thomas W.K."/>
            <person name="Tucker A."/>
            <person name="Oakley T.H."/>
            <person name="Tokishita S."/>
            <person name="Aerts A."/>
            <person name="Arnold G.J."/>
            <person name="Basu M.K."/>
            <person name="Bauer D.J."/>
            <person name="Caceres C.E."/>
            <person name="Carmel L."/>
            <person name="Casola C."/>
            <person name="Choi J.H."/>
            <person name="Detter J.C."/>
            <person name="Dong Q."/>
            <person name="Dusheyko S."/>
            <person name="Eads B.D."/>
            <person name="Frohlich T."/>
            <person name="Geiler-Samerotte K.A."/>
            <person name="Gerlach D."/>
            <person name="Hatcher P."/>
            <person name="Jogdeo S."/>
            <person name="Krijgsveld J."/>
            <person name="Kriventseva E.V."/>
            <person name="Kultz D."/>
            <person name="Laforsch C."/>
            <person name="Lindquist E."/>
            <person name="Lopez J."/>
            <person name="Manak J.R."/>
            <person name="Muller J."/>
            <person name="Pangilinan J."/>
            <person name="Patwardhan R.P."/>
            <person name="Pitluck S."/>
            <person name="Pritham E.J."/>
            <person name="Rechtsteiner A."/>
            <person name="Rho M."/>
            <person name="Rogozin I.B."/>
            <person name="Sakarya O."/>
            <person name="Salamov A."/>
            <person name="Schaack S."/>
            <person name="Shapiro H."/>
            <person name="Shiga Y."/>
            <person name="Skalitzky C."/>
            <person name="Smith Z."/>
            <person name="Souvorov A."/>
            <person name="Sung W."/>
            <person name="Tang Z."/>
            <person name="Tsuchiya D."/>
            <person name="Tu H."/>
            <person name="Vos H."/>
            <person name="Wang M."/>
            <person name="Wolf Y.I."/>
            <person name="Yamagata H."/>
            <person name="Yamada T."/>
            <person name="Ye Y."/>
            <person name="Shaw J.R."/>
            <person name="Andrews J."/>
            <person name="Crease T.J."/>
            <person name="Tang H."/>
            <person name="Lucas S.M."/>
            <person name="Robertson H.M."/>
            <person name="Bork P."/>
            <person name="Koonin E.V."/>
            <person name="Zdobnov E.M."/>
            <person name="Grigoriev I.V."/>
            <person name="Lynch M."/>
            <person name="Boore J.L."/>
        </authorList>
    </citation>
    <scope>NUCLEOTIDE SEQUENCE [LARGE SCALE GENOMIC DNA]</scope>
</reference>
<feature type="domain" description="Ionotropic glutamate receptor C-terminal" evidence="10">
    <location>
        <begin position="55"/>
        <end position="350"/>
    </location>
</feature>
<dbReference type="KEGG" id="dpx:DAPPUDRAFT_316861"/>
<evidence type="ECO:0000256" key="8">
    <source>
        <dbReference type="ARBA" id="ARBA00023180"/>
    </source>
</evidence>
<keyword evidence="8" id="KW-0325">Glycoprotein</keyword>
<feature type="transmembrane region" description="Helical" evidence="9">
    <location>
        <begin position="143"/>
        <end position="164"/>
    </location>
</feature>
<evidence type="ECO:0000256" key="1">
    <source>
        <dbReference type="ARBA" id="ARBA00004651"/>
    </source>
</evidence>
<dbReference type="FunFam" id="1.10.287.70:FF:000302">
    <property type="entry name" value="Uncharacterized protein"/>
    <property type="match status" value="1"/>
</dbReference>
<dbReference type="FunCoup" id="E9GE74">
    <property type="interactions" value="63"/>
</dbReference>
<keyword evidence="5 9" id="KW-1133">Transmembrane helix</keyword>
<dbReference type="SUPFAM" id="SSF53850">
    <property type="entry name" value="Periplasmic binding protein-like II"/>
    <property type="match status" value="1"/>
</dbReference>
<dbReference type="eggNOG" id="KOG4440">
    <property type="taxonomic scope" value="Eukaryota"/>
</dbReference>
<dbReference type="InterPro" id="IPR052192">
    <property type="entry name" value="Insect_Ionotropic_Sensory_Rcpt"/>
</dbReference>
<dbReference type="Pfam" id="PF00060">
    <property type="entry name" value="Lig_chan"/>
    <property type="match status" value="1"/>
</dbReference>
<dbReference type="GO" id="GO:0005886">
    <property type="term" value="C:plasma membrane"/>
    <property type="evidence" value="ECO:0007669"/>
    <property type="project" value="UniProtKB-SubCell"/>
</dbReference>
<keyword evidence="6 9" id="KW-0472">Membrane</keyword>
<dbReference type="AlphaFoldDB" id="E9GE74"/>
<keyword evidence="4 9" id="KW-0812">Transmembrane</keyword>
<dbReference type="OrthoDB" id="6375714at2759"/>
<gene>
    <name evidence="11" type="ORF">DAPPUDRAFT_316861</name>
</gene>
<dbReference type="InParanoid" id="E9GE74"/>
<sequence length="396" mass="44683">MVRQCDFLVHEVTLTPLRLKMSDYTLPWAYDQFAFIIPIADESANINAVVKPFQWPVWLGLGVSIVCVIEVLTLMLRYLDYQSTLITIGNKPREDSDISVNLQNVRRDVNVASKEYLYVFGNLLSQGGTCTSKRLPFRTVAGVWTLAAFIFVQAYTSTLFTYVVTPIHHPLINSVYDIADRTDINLLVREAGFINTLLLTANETGLYMKLRDRLNSFDKSVCPVVSECIRLVTPGSRNVYVDAKSYLKDVIRTELKKTGKCNLQLAKEGFLSIAASFALPKNSPYTQTITQGILEMQQIGLIDHWDSWFRPMPPQCTGKPQIENKATGNKLTRLNMKNLTGAFIVLLVGLSLSLLAFLCEIIISKLGQRRRMQLQVESSRVINVTEHQEPTLILLN</sequence>
<comment type="similarity">
    <text evidence="2">Belongs to the glutamate-gated ion channel (TC 1.A.10.1) family.</text>
</comment>
<proteinExistence type="inferred from homology"/>
<evidence type="ECO:0000256" key="9">
    <source>
        <dbReference type="SAM" id="Phobius"/>
    </source>
</evidence>
<comment type="subcellular location">
    <subcellularLocation>
        <location evidence="1">Cell membrane</location>
        <topology evidence="1">Multi-pass membrane protein</topology>
    </subcellularLocation>
</comment>
<dbReference type="HOGENOM" id="CLU_007257_4_2_1"/>
<evidence type="ECO:0000313" key="12">
    <source>
        <dbReference type="Proteomes" id="UP000000305"/>
    </source>
</evidence>
<name>E9GE74_DAPPU</name>
<dbReference type="Proteomes" id="UP000000305">
    <property type="component" value="Unassembled WGS sequence"/>
</dbReference>
<evidence type="ECO:0000313" key="11">
    <source>
        <dbReference type="EMBL" id="EFX82216.1"/>
    </source>
</evidence>
<dbReference type="Gene3D" id="1.10.287.70">
    <property type="match status" value="1"/>
</dbReference>
<keyword evidence="12" id="KW-1185">Reference proteome</keyword>
<dbReference type="EMBL" id="GL732540">
    <property type="protein sequence ID" value="EFX82216.1"/>
    <property type="molecule type" value="Genomic_DNA"/>
</dbReference>
<dbReference type="PANTHER" id="PTHR42643:SF24">
    <property type="entry name" value="IONOTROPIC RECEPTOR 60A"/>
    <property type="match status" value="1"/>
</dbReference>
<keyword evidence="3" id="KW-1003">Cell membrane</keyword>
<evidence type="ECO:0000256" key="4">
    <source>
        <dbReference type="ARBA" id="ARBA00022692"/>
    </source>
</evidence>
<feature type="transmembrane region" description="Helical" evidence="9">
    <location>
        <begin position="339"/>
        <end position="363"/>
    </location>
</feature>
<evidence type="ECO:0000256" key="6">
    <source>
        <dbReference type="ARBA" id="ARBA00023136"/>
    </source>
</evidence>
<organism evidence="11 12">
    <name type="scientific">Daphnia pulex</name>
    <name type="common">Water flea</name>
    <dbReference type="NCBI Taxonomy" id="6669"/>
    <lineage>
        <taxon>Eukaryota</taxon>
        <taxon>Metazoa</taxon>
        <taxon>Ecdysozoa</taxon>
        <taxon>Arthropoda</taxon>
        <taxon>Crustacea</taxon>
        <taxon>Branchiopoda</taxon>
        <taxon>Diplostraca</taxon>
        <taxon>Cladocera</taxon>
        <taxon>Anomopoda</taxon>
        <taxon>Daphniidae</taxon>
        <taxon>Daphnia</taxon>
    </lineage>
</organism>
<dbReference type="GO" id="GO:0050906">
    <property type="term" value="P:detection of stimulus involved in sensory perception"/>
    <property type="evidence" value="ECO:0007669"/>
    <property type="project" value="UniProtKB-ARBA"/>
</dbReference>